<feature type="transmembrane region" description="Helical" evidence="1">
    <location>
        <begin position="12"/>
        <end position="35"/>
    </location>
</feature>
<gene>
    <name evidence="2" type="ORF">A6770_06150</name>
</gene>
<comment type="caution">
    <text evidence="2">The sequence shown here is derived from an EMBL/GenBank/DDBJ whole genome shotgun (WGS) entry which is preliminary data.</text>
</comment>
<protein>
    <submittedName>
        <fullName evidence="2">Uncharacterized protein</fullName>
    </submittedName>
</protein>
<organism evidence="2 3">
    <name type="scientific">Nostoc minutum NIES-26</name>
    <dbReference type="NCBI Taxonomy" id="1844469"/>
    <lineage>
        <taxon>Bacteria</taxon>
        <taxon>Bacillati</taxon>
        <taxon>Cyanobacteriota</taxon>
        <taxon>Cyanophyceae</taxon>
        <taxon>Nostocales</taxon>
        <taxon>Nostocaceae</taxon>
        <taxon>Nostoc</taxon>
    </lineage>
</organism>
<accession>A0A367Q1U6</accession>
<dbReference type="EMBL" id="LXQD01000350">
    <property type="protein sequence ID" value="RCJ18156.1"/>
    <property type="molecule type" value="Genomic_DNA"/>
</dbReference>
<evidence type="ECO:0000313" key="2">
    <source>
        <dbReference type="EMBL" id="RCJ18156.1"/>
    </source>
</evidence>
<sequence>MVNLLKKKQQRTGSVLTTFAIATFSLHLLVLILFISQGLQIRQLSLRKPPTFVQMIDGKPIAATDDLARDPEAIRQFISKTMTSMFNWSGTLPPKNFEEVTKPLPDPGILVKTSQGGSQKVTTSSWVASFALSEDFRKGFLSVIAQITPPEIFATNPNQAMSAQLIIKRVYPPKQIAPGKWRVGMVADIIQKKRSDNRTKITTFNKDLLVQAVDSFAYPLDENSTNLQKAIYSNRADKLEIYEIRNLCLLDEYSNLTEEQLKQCTNRNKSDNFLR</sequence>
<keyword evidence="1" id="KW-0472">Membrane</keyword>
<dbReference type="AlphaFoldDB" id="A0A367Q1U6"/>
<keyword evidence="3" id="KW-1185">Reference proteome</keyword>
<keyword evidence="1" id="KW-0812">Transmembrane</keyword>
<keyword evidence="1" id="KW-1133">Transmembrane helix</keyword>
<dbReference type="Proteomes" id="UP000252107">
    <property type="component" value="Unassembled WGS sequence"/>
</dbReference>
<proteinExistence type="predicted"/>
<reference evidence="2" key="1">
    <citation type="submission" date="2016-04" db="EMBL/GenBank/DDBJ databases">
        <authorList>
            <person name="Tabuchi Yagui T.R."/>
        </authorList>
    </citation>
    <scope>NUCLEOTIDE SEQUENCE [LARGE SCALE GENOMIC DNA]</scope>
    <source>
        <strain evidence="2">NIES-26</strain>
    </source>
</reference>
<evidence type="ECO:0000256" key="1">
    <source>
        <dbReference type="SAM" id="Phobius"/>
    </source>
</evidence>
<evidence type="ECO:0000313" key="3">
    <source>
        <dbReference type="Proteomes" id="UP000252107"/>
    </source>
</evidence>
<name>A0A367Q1U6_9NOSO</name>